<gene>
    <name evidence="4" type="ORF">E6C64_08125</name>
    <name evidence="3" type="ORF">E6C64_08980</name>
</gene>
<name>A0A4S4FLI8_9MICO</name>
<organism evidence="3 5">
    <name type="scientific">Naasia lichenicola</name>
    <dbReference type="NCBI Taxonomy" id="2565933"/>
    <lineage>
        <taxon>Bacteria</taxon>
        <taxon>Bacillati</taxon>
        <taxon>Actinomycetota</taxon>
        <taxon>Actinomycetes</taxon>
        <taxon>Micrococcales</taxon>
        <taxon>Microbacteriaceae</taxon>
        <taxon>Naasia</taxon>
    </lineage>
</organism>
<dbReference type="AlphaFoldDB" id="A0A4S4FLI8"/>
<keyword evidence="1" id="KW-0472">Membrane</keyword>
<feature type="transmembrane region" description="Helical" evidence="1">
    <location>
        <begin position="187"/>
        <end position="209"/>
    </location>
</feature>
<evidence type="ECO:0000313" key="3">
    <source>
        <dbReference type="EMBL" id="THG30762.1"/>
    </source>
</evidence>
<feature type="domain" description="VanZ-like" evidence="2">
    <location>
        <begin position="148"/>
        <end position="265"/>
    </location>
</feature>
<evidence type="ECO:0000256" key="1">
    <source>
        <dbReference type="SAM" id="Phobius"/>
    </source>
</evidence>
<evidence type="ECO:0000313" key="4">
    <source>
        <dbReference type="EMBL" id="THG31999.1"/>
    </source>
</evidence>
<dbReference type="Pfam" id="PF04892">
    <property type="entry name" value="VanZ"/>
    <property type="match status" value="1"/>
</dbReference>
<accession>A0A4S4FLI8</accession>
<reference evidence="3 5" key="1">
    <citation type="submission" date="2019-04" db="EMBL/GenBank/DDBJ databases">
        <authorList>
            <person name="Jiang L."/>
        </authorList>
    </citation>
    <scope>NUCLEOTIDE SEQUENCE [LARGE SCALE GENOMIC DNA]</scope>
    <source>
        <strain evidence="3 5">YIM 131853</strain>
    </source>
</reference>
<protein>
    <submittedName>
        <fullName evidence="3">VanZ family protein</fullName>
    </submittedName>
</protein>
<comment type="caution">
    <text evidence="3">The sequence shown here is derived from an EMBL/GenBank/DDBJ whole genome shotgun (WGS) entry which is preliminary data.</text>
</comment>
<dbReference type="Proteomes" id="UP000309133">
    <property type="component" value="Unassembled WGS sequence"/>
</dbReference>
<keyword evidence="1" id="KW-1133">Transmembrane helix</keyword>
<evidence type="ECO:0000313" key="5">
    <source>
        <dbReference type="Proteomes" id="UP000309133"/>
    </source>
</evidence>
<dbReference type="EMBL" id="SSSM01000003">
    <property type="protein sequence ID" value="THG31999.1"/>
    <property type="molecule type" value="Genomic_DNA"/>
</dbReference>
<dbReference type="InterPro" id="IPR006976">
    <property type="entry name" value="VanZ-like"/>
</dbReference>
<evidence type="ECO:0000259" key="2">
    <source>
        <dbReference type="Pfam" id="PF04892"/>
    </source>
</evidence>
<dbReference type="EMBL" id="SSSM01000004">
    <property type="protein sequence ID" value="THG30762.1"/>
    <property type="molecule type" value="Genomic_DNA"/>
</dbReference>
<feature type="transmembrane region" description="Helical" evidence="1">
    <location>
        <begin position="249"/>
        <end position="266"/>
    </location>
</feature>
<proteinExistence type="predicted"/>
<feature type="transmembrane region" description="Helical" evidence="1">
    <location>
        <begin position="216"/>
        <end position="237"/>
    </location>
</feature>
<dbReference type="PANTHER" id="PTHR28008">
    <property type="entry name" value="DOMAIN PROTEIN, PUTATIVE (AFU_ORTHOLOGUE AFUA_3G10980)-RELATED"/>
    <property type="match status" value="1"/>
</dbReference>
<keyword evidence="1" id="KW-0812">Transmembrane</keyword>
<keyword evidence="5" id="KW-1185">Reference proteome</keyword>
<feature type="transmembrane region" description="Helical" evidence="1">
    <location>
        <begin position="137"/>
        <end position="158"/>
    </location>
</feature>
<sequence length="288" mass="30752">MDRAMGRLATSSSLFGGEQQGSAITICELFRAGSHPQAGLEGVIFASTFKMLVVESNRSSGISRCVPPDTTSLRKSIGNFWCGGGSSRGAGRACGYAVLRRGGSALLGRPEGAGAVSGSLGDSMLRRPEGAALATRFRLRLVSILLAAYVVIVIAMTLTPTAPDRPIAIQLRRIIQELQERGLPAFIGYPVFEFTANVLMFLPLGLLIALLLPRHLWWAAIICGAWTSSFIEFSQLLLLPGRVASIGDIIANSLGALLGALLAVAVRRAVHRRDLLLYIDVRAGRRVL</sequence>
<dbReference type="PANTHER" id="PTHR28008:SF1">
    <property type="entry name" value="DOMAIN PROTEIN, PUTATIVE (AFU_ORTHOLOGUE AFUA_3G10980)-RELATED"/>
    <property type="match status" value="1"/>
</dbReference>